<dbReference type="Proteomes" id="UP001140087">
    <property type="component" value="Unassembled WGS sequence"/>
</dbReference>
<comment type="caution">
    <text evidence="1">The sequence shown here is derived from an EMBL/GenBank/DDBJ whole genome shotgun (WGS) entry which is preliminary data.</text>
</comment>
<keyword evidence="2" id="KW-1185">Reference proteome</keyword>
<sequence length="274" mass="29219">MDSEQDVARAATDLARYALACHAAGKQIKREDLRESVMSGLKARSFKTVLDAASRRLEETFGLRLVALPAHERQLADVSGNDTQQSKPVARWVLQSALSDAARERLEPVQGDTDAATLGFAAAVLSLVFVNNMSIANDQLVLYVRRLGPPKCVLPPSEAHGDGMASYTTDAQLESAAQAAIGYLVKQRFLDKLSAHGAAGARQGISDTQASQAPDAGEPDAGMEYTWGPQAKVMFEPLDMARFIAAMTGADCTPDFVKTIGRACGRNINAAEPA</sequence>
<protein>
    <submittedName>
        <fullName evidence="1">Uncharacterized protein</fullName>
    </submittedName>
</protein>
<dbReference type="EMBL" id="JANBUN010001270">
    <property type="protein sequence ID" value="KAJ2798866.1"/>
    <property type="molecule type" value="Genomic_DNA"/>
</dbReference>
<evidence type="ECO:0000313" key="1">
    <source>
        <dbReference type="EMBL" id="KAJ2798866.1"/>
    </source>
</evidence>
<accession>A0ACC1L163</accession>
<name>A0ACC1L163_9FUNG</name>
<evidence type="ECO:0000313" key="2">
    <source>
        <dbReference type="Proteomes" id="UP001140087"/>
    </source>
</evidence>
<proteinExistence type="predicted"/>
<reference evidence="1" key="1">
    <citation type="submission" date="2022-07" db="EMBL/GenBank/DDBJ databases">
        <title>Phylogenomic reconstructions and comparative analyses of Kickxellomycotina fungi.</title>
        <authorList>
            <person name="Reynolds N.K."/>
            <person name="Stajich J.E."/>
            <person name="Barry K."/>
            <person name="Grigoriev I.V."/>
            <person name="Crous P."/>
            <person name="Smith M.E."/>
        </authorList>
    </citation>
    <scope>NUCLEOTIDE SEQUENCE</scope>
    <source>
        <strain evidence="1">BCRC 34780</strain>
    </source>
</reference>
<gene>
    <name evidence="1" type="ORF">H4R21_003759</name>
</gene>
<organism evidence="1 2">
    <name type="scientific">Coemansia helicoidea</name>
    <dbReference type="NCBI Taxonomy" id="1286919"/>
    <lineage>
        <taxon>Eukaryota</taxon>
        <taxon>Fungi</taxon>
        <taxon>Fungi incertae sedis</taxon>
        <taxon>Zoopagomycota</taxon>
        <taxon>Kickxellomycotina</taxon>
        <taxon>Kickxellomycetes</taxon>
        <taxon>Kickxellales</taxon>
        <taxon>Kickxellaceae</taxon>
        <taxon>Coemansia</taxon>
    </lineage>
</organism>